<dbReference type="SMART" id="SM00345">
    <property type="entry name" value="HTH_GNTR"/>
    <property type="match status" value="1"/>
</dbReference>
<dbReference type="PANTHER" id="PTHR43537:SF5">
    <property type="entry name" value="UXU OPERON TRANSCRIPTIONAL REGULATOR"/>
    <property type="match status" value="1"/>
</dbReference>
<dbReference type="Pfam" id="PF00392">
    <property type="entry name" value="GntR"/>
    <property type="match status" value="1"/>
</dbReference>
<dbReference type="InterPro" id="IPR036390">
    <property type="entry name" value="WH_DNA-bd_sf"/>
</dbReference>
<evidence type="ECO:0000313" key="7">
    <source>
        <dbReference type="Proteomes" id="UP001197247"/>
    </source>
</evidence>
<feature type="region of interest" description="Disordered" evidence="4">
    <location>
        <begin position="1"/>
        <end position="31"/>
    </location>
</feature>
<dbReference type="SMART" id="SM00895">
    <property type="entry name" value="FCD"/>
    <property type="match status" value="1"/>
</dbReference>
<keyword evidence="2" id="KW-0238">DNA-binding</keyword>
<gene>
    <name evidence="6" type="ORF">KIH74_13730</name>
</gene>
<evidence type="ECO:0000256" key="1">
    <source>
        <dbReference type="ARBA" id="ARBA00023015"/>
    </source>
</evidence>
<feature type="compositionally biased region" description="Low complexity" evidence="4">
    <location>
        <begin position="19"/>
        <end position="31"/>
    </location>
</feature>
<dbReference type="InterPro" id="IPR008920">
    <property type="entry name" value="TF_FadR/GntR_C"/>
</dbReference>
<dbReference type="InterPro" id="IPR000524">
    <property type="entry name" value="Tscrpt_reg_HTH_GntR"/>
</dbReference>
<dbReference type="PRINTS" id="PR00035">
    <property type="entry name" value="HTHGNTR"/>
</dbReference>
<dbReference type="Gene3D" id="1.20.120.530">
    <property type="entry name" value="GntR ligand-binding domain-like"/>
    <property type="match status" value="1"/>
</dbReference>
<evidence type="ECO:0000256" key="2">
    <source>
        <dbReference type="ARBA" id="ARBA00023125"/>
    </source>
</evidence>
<keyword evidence="1" id="KW-0805">Transcription regulation</keyword>
<proteinExistence type="predicted"/>
<dbReference type="PANTHER" id="PTHR43537">
    <property type="entry name" value="TRANSCRIPTIONAL REGULATOR, GNTR FAMILY"/>
    <property type="match status" value="1"/>
</dbReference>
<evidence type="ECO:0000256" key="3">
    <source>
        <dbReference type="ARBA" id="ARBA00023163"/>
    </source>
</evidence>
<evidence type="ECO:0000259" key="5">
    <source>
        <dbReference type="PROSITE" id="PS50949"/>
    </source>
</evidence>
<comment type="caution">
    <text evidence="6">The sequence shown here is derived from an EMBL/GenBank/DDBJ whole genome shotgun (WGS) entry which is preliminary data.</text>
</comment>
<keyword evidence="7" id="KW-1185">Reference proteome</keyword>
<dbReference type="SUPFAM" id="SSF46785">
    <property type="entry name" value="Winged helix' DNA-binding domain"/>
    <property type="match status" value="1"/>
</dbReference>
<evidence type="ECO:0000256" key="4">
    <source>
        <dbReference type="SAM" id="MobiDB-lite"/>
    </source>
</evidence>
<reference evidence="6 7" key="1">
    <citation type="submission" date="2021-05" db="EMBL/GenBank/DDBJ databases">
        <title>Kineosporia and Streptomyces sp. nov. two new marine actinobacteria isolated from Coral.</title>
        <authorList>
            <person name="Buangrab K."/>
            <person name="Sutthacheep M."/>
            <person name="Yeemin T."/>
            <person name="Harunari E."/>
            <person name="Igarashi Y."/>
            <person name="Kanchanasin P."/>
            <person name="Tanasupawat S."/>
            <person name="Phongsopitanun W."/>
        </authorList>
    </citation>
    <scope>NUCLEOTIDE SEQUENCE [LARGE SCALE GENOMIC DNA]</scope>
    <source>
        <strain evidence="6 7">J2-2</strain>
    </source>
</reference>
<organism evidence="6 7">
    <name type="scientific">Kineosporia corallincola</name>
    <dbReference type="NCBI Taxonomy" id="2835133"/>
    <lineage>
        <taxon>Bacteria</taxon>
        <taxon>Bacillati</taxon>
        <taxon>Actinomycetota</taxon>
        <taxon>Actinomycetes</taxon>
        <taxon>Kineosporiales</taxon>
        <taxon>Kineosporiaceae</taxon>
        <taxon>Kineosporia</taxon>
    </lineage>
</organism>
<keyword evidence="3" id="KW-0804">Transcription</keyword>
<name>A0ABS5TIU1_9ACTN</name>
<feature type="domain" description="HTH gntR-type" evidence="5">
    <location>
        <begin position="27"/>
        <end position="93"/>
    </location>
</feature>
<accession>A0ABS5TIU1</accession>
<dbReference type="InterPro" id="IPR011711">
    <property type="entry name" value="GntR_C"/>
</dbReference>
<dbReference type="RefSeq" id="WP_214156290.1">
    <property type="nucleotide sequence ID" value="NZ_JAHBAY010000005.1"/>
</dbReference>
<sequence length="236" mass="25916">MSPRTGRAVATAPGRTNDAAAPGPEESPSPASLYDTIRSDILGGAFDPAALLQEVPMAERYRVSRTPVREALARLEHEGLVEKTGRGHRVRSGTAEDVLEVYEARIVLEGQAAASAAERRGELDLARLAHLHAAVLAGGQEGEAERGTHSAWHATVWRASHNRTIETLLHRLTAQLRIYDRGTRETPQDLEQTRAEHEAILTAIRERRPDEARAAMTAHLTRAREVRLHRFGSETA</sequence>
<dbReference type="Pfam" id="PF07729">
    <property type="entry name" value="FCD"/>
    <property type="match status" value="1"/>
</dbReference>
<dbReference type="SUPFAM" id="SSF48008">
    <property type="entry name" value="GntR ligand-binding domain-like"/>
    <property type="match status" value="1"/>
</dbReference>
<protein>
    <submittedName>
        <fullName evidence="6">GntR family transcriptional regulator</fullName>
    </submittedName>
</protein>
<dbReference type="Gene3D" id="1.10.10.10">
    <property type="entry name" value="Winged helix-like DNA-binding domain superfamily/Winged helix DNA-binding domain"/>
    <property type="match status" value="1"/>
</dbReference>
<dbReference type="InterPro" id="IPR036388">
    <property type="entry name" value="WH-like_DNA-bd_sf"/>
</dbReference>
<evidence type="ECO:0000313" key="6">
    <source>
        <dbReference type="EMBL" id="MBT0769993.1"/>
    </source>
</evidence>
<dbReference type="EMBL" id="JAHBAY010000005">
    <property type="protein sequence ID" value="MBT0769993.1"/>
    <property type="molecule type" value="Genomic_DNA"/>
</dbReference>
<dbReference type="Proteomes" id="UP001197247">
    <property type="component" value="Unassembled WGS sequence"/>
</dbReference>
<dbReference type="CDD" id="cd07377">
    <property type="entry name" value="WHTH_GntR"/>
    <property type="match status" value="1"/>
</dbReference>
<dbReference type="PROSITE" id="PS50949">
    <property type="entry name" value="HTH_GNTR"/>
    <property type="match status" value="1"/>
</dbReference>